<evidence type="ECO:0000256" key="2">
    <source>
        <dbReference type="ARBA" id="ARBA00004236"/>
    </source>
</evidence>
<dbReference type="SUPFAM" id="SSF52172">
    <property type="entry name" value="CheY-like"/>
    <property type="match status" value="1"/>
</dbReference>
<keyword evidence="7" id="KW-0547">Nucleotide-binding</keyword>
<comment type="subcellular location">
    <subcellularLocation>
        <location evidence="2">Cell membrane</location>
    </subcellularLocation>
</comment>
<evidence type="ECO:0000256" key="11">
    <source>
        <dbReference type="ARBA" id="ARBA00023136"/>
    </source>
</evidence>
<organism evidence="15 16">
    <name type="scientific">Flavobacterium franklandianum</name>
    <dbReference type="NCBI Taxonomy" id="2594430"/>
    <lineage>
        <taxon>Bacteria</taxon>
        <taxon>Pseudomonadati</taxon>
        <taxon>Bacteroidota</taxon>
        <taxon>Flavobacteriia</taxon>
        <taxon>Flavobacteriales</taxon>
        <taxon>Flavobacteriaceae</taxon>
        <taxon>Flavobacterium</taxon>
    </lineage>
</organism>
<accession>A0A553CJF0</accession>
<dbReference type="GO" id="GO:0030295">
    <property type="term" value="F:protein kinase activator activity"/>
    <property type="evidence" value="ECO:0007669"/>
    <property type="project" value="TreeGrafter"/>
</dbReference>
<dbReference type="SUPFAM" id="SSF55874">
    <property type="entry name" value="ATPase domain of HSP90 chaperone/DNA topoisomerase II/histidine kinase"/>
    <property type="match status" value="1"/>
</dbReference>
<keyword evidence="16" id="KW-1185">Reference proteome</keyword>
<feature type="domain" description="Response regulatory" evidence="14">
    <location>
        <begin position="5"/>
        <end position="122"/>
    </location>
</feature>
<sequence>MSKPKILIVDDKPENLKALRKVLEDLDIELVEATSGNDALKATLRHDFVLALIDIQMPEMDGYELAGILREEEKTAHLPFIFISAVYKDNLFIFKGYENGAFSFITKPFQPEILINKVKFFIEKHQQEVALYELNEELQNSNKELEAFSYSVSHDLRAPLRAINGYAEILNEDYGSKLDDEGKRIIDIIRDNATRMGILIDVLLSFSRLGRKEIQMTEIDMNKMIEEVMVELNKSTTHNAKIKIGKLHEVKADYGLLRQVMINLISNAVKYSSKKKNPVVEISSEEKNGEIIFSVKDNGAGFDMRYADKLFGVFQRLHSQDEFEGTGVGLAIVQRIISRHEGKSWAEGTVNEGAVFYFSIIKN</sequence>
<dbReference type="Gene3D" id="3.40.50.2300">
    <property type="match status" value="1"/>
</dbReference>
<keyword evidence="4" id="KW-1003">Cell membrane</keyword>
<evidence type="ECO:0000256" key="3">
    <source>
        <dbReference type="ARBA" id="ARBA00012438"/>
    </source>
</evidence>
<dbReference type="SMART" id="SM00388">
    <property type="entry name" value="HisKA"/>
    <property type="match status" value="1"/>
</dbReference>
<dbReference type="SMART" id="SM00387">
    <property type="entry name" value="HATPase_c"/>
    <property type="match status" value="1"/>
</dbReference>
<evidence type="ECO:0000256" key="5">
    <source>
        <dbReference type="ARBA" id="ARBA00022553"/>
    </source>
</evidence>
<evidence type="ECO:0000256" key="8">
    <source>
        <dbReference type="ARBA" id="ARBA00022777"/>
    </source>
</evidence>
<dbReference type="PANTHER" id="PTHR42878">
    <property type="entry name" value="TWO-COMPONENT HISTIDINE KINASE"/>
    <property type="match status" value="1"/>
</dbReference>
<protein>
    <recommendedName>
        <fullName evidence="3">histidine kinase</fullName>
        <ecNumber evidence="3">2.7.13.3</ecNumber>
    </recommendedName>
</protein>
<dbReference type="AlphaFoldDB" id="A0A553CJF0"/>
<dbReference type="EMBL" id="VJZR01000009">
    <property type="protein sequence ID" value="TRX20623.1"/>
    <property type="molecule type" value="Genomic_DNA"/>
</dbReference>
<evidence type="ECO:0000259" key="14">
    <source>
        <dbReference type="PROSITE" id="PS50110"/>
    </source>
</evidence>
<dbReference type="EC" id="2.7.13.3" evidence="3"/>
<dbReference type="GO" id="GO:0000155">
    <property type="term" value="F:phosphorelay sensor kinase activity"/>
    <property type="evidence" value="ECO:0007669"/>
    <property type="project" value="InterPro"/>
</dbReference>
<dbReference type="GO" id="GO:0007234">
    <property type="term" value="P:osmosensory signaling via phosphorelay pathway"/>
    <property type="evidence" value="ECO:0007669"/>
    <property type="project" value="TreeGrafter"/>
</dbReference>
<dbReference type="PRINTS" id="PR00344">
    <property type="entry name" value="BCTRLSENSOR"/>
</dbReference>
<evidence type="ECO:0000256" key="9">
    <source>
        <dbReference type="ARBA" id="ARBA00022840"/>
    </source>
</evidence>
<keyword evidence="10" id="KW-0902">Two-component regulatory system</keyword>
<dbReference type="FunFam" id="1.10.287.130:FF:000101">
    <property type="entry name" value="Sensor histidine kinase"/>
    <property type="match status" value="1"/>
</dbReference>
<dbReference type="SUPFAM" id="SSF47384">
    <property type="entry name" value="Homodimeric domain of signal transducing histidine kinase"/>
    <property type="match status" value="1"/>
</dbReference>
<keyword evidence="9" id="KW-0067">ATP-binding</keyword>
<dbReference type="InterPro" id="IPR011006">
    <property type="entry name" value="CheY-like_superfamily"/>
</dbReference>
<keyword evidence="8" id="KW-0418">Kinase</keyword>
<dbReference type="Proteomes" id="UP000318585">
    <property type="component" value="Unassembled WGS sequence"/>
</dbReference>
<dbReference type="InterPro" id="IPR036097">
    <property type="entry name" value="HisK_dim/P_sf"/>
</dbReference>
<evidence type="ECO:0000313" key="15">
    <source>
        <dbReference type="EMBL" id="TRX20623.1"/>
    </source>
</evidence>
<dbReference type="SMART" id="SM00448">
    <property type="entry name" value="REC"/>
    <property type="match status" value="1"/>
</dbReference>
<dbReference type="InterPro" id="IPR001789">
    <property type="entry name" value="Sig_transdc_resp-reg_receiver"/>
</dbReference>
<dbReference type="InterPro" id="IPR036890">
    <property type="entry name" value="HATPase_C_sf"/>
</dbReference>
<dbReference type="Gene3D" id="1.10.287.130">
    <property type="match status" value="1"/>
</dbReference>
<dbReference type="PROSITE" id="PS50110">
    <property type="entry name" value="RESPONSE_REGULATORY"/>
    <property type="match status" value="1"/>
</dbReference>
<dbReference type="PANTHER" id="PTHR42878:SF15">
    <property type="entry name" value="BACTERIOPHYTOCHROME"/>
    <property type="match status" value="1"/>
</dbReference>
<dbReference type="RefSeq" id="WP_144071648.1">
    <property type="nucleotide sequence ID" value="NZ_VJZR01000009.1"/>
</dbReference>
<dbReference type="FunFam" id="3.30.565.10:FF:000023">
    <property type="entry name" value="PAS domain-containing sensor histidine kinase"/>
    <property type="match status" value="1"/>
</dbReference>
<keyword evidence="5 12" id="KW-0597">Phosphoprotein</keyword>
<dbReference type="InterPro" id="IPR050351">
    <property type="entry name" value="BphY/WalK/GraS-like"/>
</dbReference>
<dbReference type="Pfam" id="PF00512">
    <property type="entry name" value="HisKA"/>
    <property type="match status" value="1"/>
</dbReference>
<evidence type="ECO:0000256" key="1">
    <source>
        <dbReference type="ARBA" id="ARBA00000085"/>
    </source>
</evidence>
<reference evidence="15 16" key="1">
    <citation type="submission" date="2019-07" db="EMBL/GenBank/DDBJ databases">
        <title>Novel species of Flavobacterium.</title>
        <authorList>
            <person name="Liu Q."/>
            <person name="Xin Y.-H."/>
        </authorList>
    </citation>
    <scope>NUCLEOTIDE SEQUENCE [LARGE SCALE GENOMIC DNA]</scope>
    <source>
        <strain evidence="15 16">LB3P56</strain>
    </source>
</reference>
<dbReference type="GO" id="GO:0005886">
    <property type="term" value="C:plasma membrane"/>
    <property type="evidence" value="ECO:0007669"/>
    <property type="project" value="UniProtKB-SubCell"/>
</dbReference>
<dbReference type="Pfam" id="PF02518">
    <property type="entry name" value="HATPase_c"/>
    <property type="match status" value="1"/>
</dbReference>
<dbReference type="Gene3D" id="3.30.565.10">
    <property type="entry name" value="Histidine kinase-like ATPase, C-terminal domain"/>
    <property type="match status" value="1"/>
</dbReference>
<dbReference type="InterPro" id="IPR005467">
    <property type="entry name" value="His_kinase_dom"/>
</dbReference>
<dbReference type="InterPro" id="IPR004358">
    <property type="entry name" value="Sig_transdc_His_kin-like_C"/>
</dbReference>
<dbReference type="PROSITE" id="PS50109">
    <property type="entry name" value="HIS_KIN"/>
    <property type="match status" value="1"/>
</dbReference>
<dbReference type="GO" id="GO:0005524">
    <property type="term" value="F:ATP binding"/>
    <property type="evidence" value="ECO:0007669"/>
    <property type="project" value="UniProtKB-KW"/>
</dbReference>
<keyword evidence="11" id="KW-0472">Membrane</keyword>
<dbReference type="Pfam" id="PF00072">
    <property type="entry name" value="Response_reg"/>
    <property type="match status" value="1"/>
</dbReference>
<dbReference type="GO" id="GO:0000156">
    <property type="term" value="F:phosphorelay response regulator activity"/>
    <property type="evidence" value="ECO:0007669"/>
    <property type="project" value="TreeGrafter"/>
</dbReference>
<evidence type="ECO:0000256" key="12">
    <source>
        <dbReference type="PROSITE-ProRule" id="PRU00169"/>
    </source>
</evidence>
<feature type="domain" description="Histidine kinase" evidence="13">
    <location>
        <begin position="151"/>
        <end position="363"/>
    </location>
</feature>
<gene>
    <name evidence="15" type="ORF">FNW17_10965</name>
</gene>
<comment type="caution">
    <text evidence="15">The sequence shown here is derived from an EMBL/GenBank/DDBJ whole genome shotgun (WGS) entry which is preliminary data.</text>
</comment>
<dbReference type="InterPro" id="IPR003661">
    <property type="entry name" value="HisK_dim/P_dom"/>
</dbReference>
<evidence type="ECO:0000256" key="10">
    <source>
        <dbReference type="ARBA" id="ARBA00023012"/>
    </source>
</evidence>
<evidence type="ECO:0000256" key="4">
    <source>
        <dbReference type="ARBA" id="ARBA00022475"/>
    </source>
</evidence>
<evidence type="ECO:0000256" key="6">
    <source>
        <dbReference type="ARBA" id="ARBA00022679"/>
    </source>
</evidence>
<evidence type="ECO:0000256" key="7">
    <source>
        <dbReference type="ARBA" id="ARBA00022741"/>
    </source>
</evidence>
<dbReference type="OrthoDB" id="9781208at2"/>
<keyword evidence="6" id="KW-0808">Transferase</keyword>
<name>A0A553CJF0_9FLAO</name>
<comment type="catalytic activity">
    <reaction evidence="1">
        <text>ATP + protein L-histidine = ADP + protein N-phospho-L-histidine.</text>
        <dbReference type="EC" id="2.7.13.3"/>
    </reaction>
</comment>
<evidence type="ECO:0000259" key="13">
    <source>
        <dbReference type="PROSITE" id="PS50109"/>
    </source>
</evidence>
<evidence type="ECO:0000313" key="16">
    <source>
        <dbReference type="Proteomes" id="UP000318585"/>
    </source>
</evidence>
<dbReference type="CDD" id="cd00082">
    <property type="entry name" value="HisKA"/>
    <property type="match status" value="1"/>
</dbReference>
<dbReference type="InterPro" id="IPR003594">
    <property type="entry name" value="HATPase_dom"/>
</dbReference>
<proteinExistence type="predicted"/>
<feature type="modified residue" description="4-aspartylphosphate" evidence="12">
    <location>
        <position position="54"/>
    </location>
</feature>